<dbReference type="GeneID" id="109531727"/>
<evidence type="ECO:0000256" key="3">
    <source>
        <dbReference type="ARBA" id="ARBA00022729"/>
    </source>
</evidence>
<dbReference type="OrthoDB" id="6154955at2759"/>
<dbReference type="OMA" id="WTHQGPF"/>
<evidence type="ECO:0000259" key="5">
    <source>
        <dbReference type="PROSITE" id="PS50871"/>
    </source>
</evidence>
<accession>A0A3Q2XLA3</accession>
<evidence type="ECO:0000256" key="4">
    <source>
        <dbReference type="SAM" id="SignalP"/>
    </source>
</evidence>
<evidence type="ECO:0000313" key="6">
    <source>
        <dbReference type="Ensembl" id="ENSHCOP00000005420.1"/>
    </source>
</evidence>
<dbReference type="PANTHER" id="PTHR22923:SF102">
    <property type="entry name" value="CEREBELLIN 13-RELATED"/>
    <property type="match status" value="1"/>
</dbReference>
<dbReference type="SUPFAM" id="SSF49842">
    <property type="entry name" value="TNF-like"/>
    <property type="match status" value="1"/>
</dbReference>
<keyword evidence="7" id="KW-1185">Reference proteome</keyword>
<dbReference type="Ensembl" id="ENSHCOT00000005401.1">
    <property type="protein sequence ID" value="ENSHCOP00000005420.1"/>
    <property type="gene ID" value="ENSHCOG00000000595.1"/>
</dbReference>
<protein>
    <submittedName>
        <fullName evidence="6">Complement C1q tumor necrosis factor-related protein 3-like</fullName>
    </submittedName>
</protein>
<sequence length="192" mass="20636">MACSFLTTLLILCAVGSLRAQPFFAGERAKAEPECNALLYQVAARVDKLEKDAAEAAKAPVSFAAALVATQEWTHLGPFNTDTTLVFKNVITNVGNGYDSNTGIFTAPVRGLYFIVFNGNVGKSGSLNAAVIKNGINMFAIYDTQGTFSSATNGMPLVLEEGDKLWVTLWANQSIFDQSRLSTFSGFLLKSM</sequence>
<feature type="signal peptide" evidence="4">
    <location>
        <begin position="1"/>
        <end position="20"/>
    </location>
</feature>
<evidence type="ECO:0000256" key="1">
    <source>
        <dbReference type="ARBA" id="ARBA00004613"/>
    </source>
</evidence>
<feature type="domain" description="C1q" evidence="5">
    <location>
        <begin position="56"/>
        <end position="192"/>
    </location>
</feature>
<dbReference type="PANTHER" id="PTHR22923">
    <property type="entry name" value="CEREBELLIN-RELATED"/>
    <property type="match status" value="1"/>
</dbReference>
<dbReference type="PROSITE" id="PS50871">
    <property type="entry name" value="C1Q"/>
    <property type="match status" value="1"/>
</dbReference>
<dbReference type="KEGG" id="hcq:109531727"/>
<dbReference type="Pfam" id="PF00386">
    <property type="entry name" value="C1q"/>
    <property type="match status" value="1"/>
</dbReference>
<keyword evidence="3 4" id="KW-0732">Signal</keyword>
<dbReference type="SMART" id="SM00110">
    <property type="entry name" value="C1Q"/>
    <property type="match status" value="1"/>
</dbReference>
<dbReference type="InterPro" id="IPR008983">
    <property type="entry name" value="Tumour_necrosis_fac-like_dom"/>
</dbReference>
<feature type="chain" id="PRO_5018690742" evidence="4">
    <location>
        <begin position="21"/>
        <end position="192"/>
    </location>
</feature>
<dbReference type="InterPro" id="IPR001073">
    <property type="entry name" value="C1q_dom"/>
</dbReference>
<proteinExistence type="predicted"/>
<keyword evidence="2" id="KW-0964">Secreted</keyword>
<evidence type="ECO:0000313" key="7">
    <source>
        <dbReference type="Proteomes" id="UP000264820"/>
    </source>
</evidence>
<evidence type="ECO:0000256" key="2">
    <source>
        <dbReference type="ARBA" id="ARBA00022525"/>
    </source>
</evidence>
<dbReference type="AlphaFoldDB" id="A0A3Q2XLA3"/>
<organism evidence="6 7">
    <name type="scientific">Hippocampus comes</name>
    <name type="common">Tiger tail seahorse</name>
    <dbReference type="NCBI Taxonomy" id="109280"/>
    <lineage>
        <taxon>Eukaryota</taxon>
        <taxon>Metazoa</taxon>
        <taxon>Chordata</taxon>
        <taxon>Craniata</taxon>
        <taxon>Vertebrata</taxon>
        <taxon>Euteleostomi</taxon>
        <taxon>Actinopterygii</taxon>
        <taxon>Neopterygii</taxon>
        <taxon>Teleostei</taxon>
        <taxon>Neoteleostei</taxon>
        <taxon>Acanthomorphata</taxon>
        <taxon>Syngnathiaria</taxon>
        <taxon>Syngnathiformes</taxon>
        <taxon>Syngnathoidei</taxon>
        <taxon>Syngnathidae</taxon>
        <taxon>Hippocampus</taxon>
    </lineage>
</organism>
<reference evidence="6" key="2">
    <citation type="submission" date="2025-09" db="UniProtKB">
        <authorList>
            <consortium name="Ensembl"/>
        </authorList>
    </citation>
    <scope>IDENTIFICATION</scope>
</reference>
<name>A0A3Q2XLA3_HIPCM</name>
<dbReference type="Proteomes" id="UP000264820">
    <property type="component" value="Unplaced"/>
</dbReference>
<dbReference type="GO" id="GO:0005576">
    <property type="term" value="C:extracellular region"/>
    <property type="evidence" value="ECO:0007669"/>
    <property type="project" value="UniProtKB-SubCell"/>
</dbReference>
<dbReference type="Gene3D" id="2.60.120.40">
    <property type="match status" value="1"/>
</dbReference>
<dbReference type="RefSeq" id="XP_019751739.1">
    <property type="nucleotide sequence ID" value="XM_019896180.1"/>
</dbReference>
<dbReference type="GeneTree" id="ENSGT00950000183116"/>
<dbReference type="PRINTS" id="PR00007">
    <property type="entry name" value="COMPLEMNTC1Q"/>
</dbReference>
<comment type="subcellular location">
    <subcellularLocation>
        <location evidence="1">Secreted</location>
    </subcellularLocation>
</comment>
<reference evidence="6" key="1">
    <citation type="submission" date="2025-08" db="UniProtKB">
        <authorList>
            <consortium name="Ensembl"/>
        </authorList>
    </citation>
    <scope>IDENTIFICATION</scope>
</reference>
<dbReference type="InterPro" id="IPR050822">
    <property type="entry name" value="Cerebellin_Synaptic_Org"/>
</dbReference>